<dbReference type="EMBL" id="CP011454">
    <property type="protein sequence ID" value="AMW05787.1"/>
    <property type="molecule type" value="Genomic_DNA"/>
</dbReference>
<name>A0A143BL75_9BACT</name>
<dbReference type="Proteomes" id="UP000076404">
    <property type="component" value="Chromosome"/>
</dbReference>
<feature type="signal peptide" evidence="3">
    <location>
        <begin position="1"/>
        <end position="24"/>
    </location>
</feature>
<evidence type="ECO:0000256" key="1">
    <source>
        <dbReference type="ARBA" id="ARBA00022670"/>
    </source>
</evidence>
<proteinExistence type="predicted"/>
<evidence type="ECO:0000313" key="7">
    <source>
        <dbReference type="Proteomes" id="UP000076404"/>
    </source>
</evidence>
<evidence type="ECO:0000313" key="6">
    <source>
        <dbReference type="EMBL" id="AMW05787.1"/>
    </source>
</evidence>
<dbReference type="Gene3D" id="3.40.50.1820">
    <property type="entry name" value="alpha/beta hydrolase"/>
    <property type="match status" value="1"/>
</dbReference>
<protein>
    <recommendedName>
        <fullName evidence="8">Peptidase S9</fullName>
    </recommendedName>
</protein>
<dbReference type="eggNOG" id="COG1506">
    <property type="taxonomic scope" value="Bacteria"/>
</dbReference>
<sequence length="721" mass="77707">MRTPHLSVAAYAVLLSLGAPVAAAQPLTLDQVVQSGAITGSTPGAVTWSPDSRTLAFTWDSTGAGNRALWLVQHDGTRRRVIANLGGAAIREVSWRPDARALYALQGDALVQLTLATNALDTLAMVGREAHDFTLSPVGGQAAYLRDGDVWMVRLDAPGTAPRRLTTVSVPSIATVPLGTYARLDREIGPGTWSSAAPSFAFAPDGRTLAVHVVDRRAVRTVPFPYYLGAETQVNLLRRSYPGDANESRQMALVDVASGTMTVLPFEQPTAVQVLNFAWSPQGVLMVDREADDATERWVHVMQPGAAPRVVYHDQRASRIYTEHASAWSHNGTSLLLTTDRDDRYRVYSVSLTDSTPVPLTPATSDVQGEAMALPDGNVAWLSAAPSVSQRQLWRAARGQSPVQVTRRAGTHRVMISPDGRTVASLVSDDITPPHLVLVPMRGGVEQVVTAPGGPGLGSAQLVAPRYVTMAGPGDVAGADSLRAKVWLPAAAQRGERVPVVFGPIYSNTVRNRWGGTYGLLQQLLVQRGYAVIQVDVRGSTGYGRAFREAFLAEWGGRDLDDLAAAKQWLGAQSWADTSRTGIFGSSYGGLITVYSLFKRPGLFKAGVAGASATDPRFFGSDDVAIARRPLTHPDIFKRGALQYAGGLRDHLMLIHGLMDDVVPFKTTADLAEELMRQGKDFDLVIAPSATHGWTARPQHARYLLGKLVQHFDRYILPKGR</sequence>
<dbReference type="GO" id="GO:0006508">
    <property type="term" value="P:proteolysis"/>
    <property type="evidence" value="ECO:0007669"/>
    <property type="project" value="UniProtKB-KW"/>
</dbReference>
<dbReference type="KEGG" id="gph:GEMMAAP_15265"/>
<feature type="domain" description="Dipeptidylpeptidase IV N-terminal" evidence="5">
    <location>
        <begin position="200"/>
        <end position="430"/>
    </location>
</feature>
<gene>
    <name evidence="6" type="ORF">GEMMAAP_15265</name>
</gene>
<dbReference type="InterPro" id="IPR011659">
    <property type="entry name" value="WD40"/>
</dbReference>
<dbReference type="RefSeq" id="WP_053333667.1">
    <property type="nucleotide sequence ID" value="NZ_CP011454.1"/>
</dbReference>
<keyword evidence="3" id="KW-0732">Signal</keyword>
<dbReference type="Pfam" id="PF00930">
    <property type="entry name" value="DPPIV_N"/>
    <property type="match status" value="1"/>
</dbReference>
<evidence type="ECO:0000256" key="3">
    <source>
        <dbReference type="SAM" id="SignalP"/>
    </source>
</evidence>
<dbReference type="Pfam" id="PF07676">
    <property type="entry name" value="PD40"/>
    <property type="match status" value="1"/>
</dbReference>
<evidence type="ECO:0000259" key="4">
    <source>
        <dbReference type="Pfam" id="PF00326"/>
    </source>
</evidence>
<feature type="chain" id="PRO_5007506959" description="Peptidase S9" evidence="3">
    <location>
        <begin position="25"/>
        <end position="721"/>
    </location>
</feature>
<evidence type="ECO:0008006" key="8">
    <source>
        <dbReference type="Google" id="ProtNLM"/>
    </source>
</evidence>
<dbReference type="GO" id="GO:0008239">
    <property type="term" value="F:dipeptidyl-peptidase activity"/>
    <property type="evidence" value="ECO:0007669"/>
    <property type="project" value="TreeGrafter"/>
</dbReference>
<reference evidence="6 7" key="1">
    <citation type="journal article" date="2014" name="Proc. Natl. Acad. Sci. U.S.A.">
        <title>Functional type 2 photosynthetic reaction centers found in the rare bacterial phylum Gemmatimonadetes.</title>
        <authorList>
            <person name="Zeng Y."/>
            <person name="Feng F."/>
            <person name="Medova H."/>
            <person name="Dean J."/>
            <person name="Koblizek M."/>
        </authorList>
    </citation>
    <scope>NUCLEOTIDE SEQUENCE [LARGE SCALE GENOMIC DNA]</scope>
    <source>
        <strain evidence="6 7">AP64</strain>
    </source>
</reference>
<dbReference type="InterPro" id="IPR050278">
    <property type="entry name" value="Serine_Prot_S9B/DPPIV"/>
</dbReference>
<keyword evidence="7" id="KW-1185">Reference proteome</keyword>
<dbReference type="SUPFAM" id="SSF53474">
    <property type="entry name" value="alpha/beta-Hydrolases"/>
    <property type="match status" value="1"/>
</dbReference>
<dbReference type="PROSITE" id="PS00708">
    <property type="entry name" value="PRO_ENDOPEP_SER"/>
    <property type="match status" value="1"/>
</dbReference>
<dbReference type="PANTHER" id="PTHR11731">
    <property type="entry name" value="PROTEASE FAMILY S9B,C DIPEPTIDYL-PEPTIDASE IV-RELATED"/>
    <property type="match status" value="1"/>
</dbReference>
<dbReference type="InterPro" id="IPR002471">
    <property type="entry name" value="Pept_S9_AS"/>
</dbReference>
<dbReference type="InterPro" id="IPR002469">
    <property type="entry name" value="Peptidase_S9B_N"/>
</dbReference>
<dbReference type="GO" id="GO:0004252">
    <property type="term" value="F:serine-type endopeptidase activity"/>
    <property type="evidence" value="ECO:0007669"/>
    <property type="project" value="InterPro"/>
</dbReference>
<dbReference type="InterPro" id="IPR029058">
    <property type="entry name" value="AB_hydrolase_fold"/>
</dbReference>
<reference evidence="6 7" key="2">
    <citation type="journal article" date="2016" name="Environ. Microbiol. Rep.">
        <title>Metagenomic evidence for the presence of phototrophic Gemmatimonadetes bacteria in diverse environments.</title>
        <authorList>
            <person name="Zeng Y."/>
            <person name="Baumbach J."/>
            <person name="Barbosa E.G."/>
            <person name="Azevedo V."/>
            <person name="Zhang C."/>
            <person name="Koblizek M."/>
        </authorList>
    </citation>
    <scope>NUCLEOTIDE SEQUENCE [LARGE SCALE GENOMIC DNA]</scope>
    <source>
        <strain evidence="6 7">AP64</strain>
    </source>
</reference>
<dbReference type="PANTHER" id="PTHR11731:SF193">
    <property type="entry name" value="DIPEPTIDYL PEPTIDASE 9"/>
    <property type="match status" value="1"/>
</dbReference>
<keyword evidence="1" id="KW-0645">Protease</keyword>
<evidence type="ECO:0000259" key="5">
    <source>
        <dbReference type="Pfam" id="PF00930"/>
    </source>
</evidence>
<dbReference type="SUPFAM" id="SSF82171">
    <property type="entry name" value="DPP6 N-terminal domain-like"/>
    <property type="match status" value="1"/>
</dbReference>
<dbReference type="AlphaFoldDB" id="A0A143BL75"/>
<feature type="domain" description="Peptidase S9 prolyl oligopeptidase catalytic" evidence="4">
    <location>
        <begin position="522"/>
        <end position="716"/>
    </location>
</feature>
<dbReference type="Gene3D" id="2.140.10.30">
    <property type="entry name" value="Dipeptidylpeptidase IV, N-terminal domain"/>
    <property type="match status" value="1"/>
</dbReference>
<dbReference type="InterPro" id="IPR001375">
    <property type="entry name" value="Peptidase_S9_cat"/>
</dbReference>
<evidence type="ECO:0000256" key="2">
    <source>
        <dbReference type="ARBA" id="ARBA00022801"/>
    </source>
</evidence>
<keyword evidence="2" id="KW-0378">Hydrolase</keyword>
<dbReference type="Pfam" id="PF00326">
    <property type="entry name" value="Peptidase_S9"/>
    <property type="match status" value="1"/>
</dbReference>
<accession>A0A143BL75</accession>
<dbReference type="STRING" id="1379270.GEMMAAP_15265"/>
<dbReference type="OrthoDB" id="9812921at2"/>
<organism evidence="6 7">
    <name type="scientific">Gemmatimonas phototrophica</name>
    <dbReference type="NCBI Taxonomy" id="1379270"/>
    <lineage>
        <taxon>Bacteria</taxon>
        <taxon>Pseudomonadati</taxon>
        <taxon>Gemmatimonadota</taxon>
        <taxon>Gemmatimonadia</taxon>
        <taxon>Gemmatimonadales</taxon>
        <taxon>Gemmatimonadaceae</taxon>
        <taxon>Gemmatimonas</taxon>
    </lineage>
</organism>